<dbReference type="AlphaFoldDB" id="A0A835CSV3"/>
<feature type="transmembrane region" description="Helical" evidence="3">
    <location>
        <begin position="462"/>
        <end position="478"/>
    </location>
</feature>
<keyword evidence="3" id="KW-1133">Transmembrane helix</keyword>
<comment type="caution">
    <text evidence="4">The sequence shown here is derived from an EMBL/GenBank/DDBJ whole genome shotgun (WGS) entry which is preliminary data.</text>
</comment>
<keyword evidence="3" id="KW-0472">Membrane</keyword>
<keyword evidence="3" id="KW-0812">Transmembrane</keyword>
<dbReference type="Proteomes" id="UP000639338">
    <property type="component" value="Unassembled WGS sequence"/>
</dbReference>
<sequence length="484" mass="57214">MTSLHQQDYLTDKIPKEKIKKQVNIKIKEKLNCPNDKHEKLKGKNDNDDEIVKDKISSTKEFTISQEVNLDELKKIINNNGIACECLAVMLASDNLHGKLIDDKKVPSDNDPSFSSTDTSTSPDQYMTICRTYQTKLNNFEKDIVLRDQLIEELTSSLDQAMKTKKFFKQQLHKILNTTFPSSPSSTKNYPQEAQKKINNLQKLLIYNFSLIKKLEDEKIKQKNSINEYKKIINTSNENIRLMKNKLNLNILETLIMEKVCKKQVDKITHDLNLFKKKYQDDRDEQNKNIEKKHFDELKKLKDKYHKKISDIKTGYDEKLQEKSQVNKNLCDQIKTMMENMTTVEEVDKVLMKSLTDYQKSVCKIEEKQENLIEQVDSYRKCIIYLSDKISKKDEDIKKIHTDNLMIIQEYDKKIDNIKSIENINKNLENNIDKLKNQVNYYEKEIKNIKKKHCNDISKLKLDYDLIFLLIILIFYFIKPFMYL</sequence>
<accession>A0A835CSV3</accession>
<reference evidence="4 5" key="1">
    <citation type="submission" date="2020-08" db="EMBL/GenBank/DDBJ databases">
        <title>Aphidius gifuensis genome sequencing and assembly.</title>
        <authorList>
            <person name="Du Z."/>
        </authorList>
    </citation>
    <scope>NUCLEOTIDE SEQUENCE [LARGE SCALE GENOMIC DNA]</scope>
    <source>
        <strain evidence="4">YNYX2018</strain>
        <tissue evidence="4">Adults</tissue>
    </source>
</reference>
<dbReference type="EMBL" id="JACMRX010000003">
    <property type="protein sequence ID" value="KAF7992643.1"/>
    <property type="molecule type" value="Genomic_DNA"/>
</dbReference>
<keyword evidence="1" id="KW-0175">Coiled coil</keyword>
<evidence type="ECO:0000256" key="3">
    <source>
        <dbReference type="SAM" id="Phobius"/>
    </source>
</evidence>
<feature type="coiled-coil region" evidence="1">
    <location>
        <begin position="411"/>
        <end position="452"/>
    </location>
</feature>
<keyword evidence="5" id="KW-1185">Reference proteome</keyword>
<evidence type="ECO:0000256" key="1">
    <source>
        <dbReference type="SAM" id="Coils"/>
    </source>
</evidence>
<evidence type="ECO:0000313" key="4">
    <source>
        <dbReference type="EMBL" id="KAF7992643.1"/>
    </source>
</evidence>
<feature type="compositionally biased region" description="Low complexity" evidence="2">
    <location>
        <begin position="109"/>
        <end position="122"/>
    </location>
</feature>
<feature type="region of interest" description="Disordered" evidence="2">
    <location>
        <begin position="103"/>
        <end position="122"/>
    </location>
</feature>
<name>A0A835CSV3_APHGI</name>
<organism evidence="4 5">
    <name type="scientific">Aphidius gifuensis</name>
    <name type="common">Parasitoid wasp</name>
    <dbReference type="NCBI Taxonomy" id="684658"/>
    <lineage>
        <taxon>Eukaryota</taxon>
        <taxon>Metazoa</taxon>
        <taxon>Ecdysozoa</taxon>
        <taxon>Arthropoda</taxon>
        <taxon>Hexapoda</taxon>
        <taxon>Insecta</taxon>
        <taxon>Pterygota</taxon>
        <taxon>Neoptera</taxon>
        <taxon>Endopterygota</taxon>
        <taxon>Hymenoptera</taxon>
        <taxon>Apocrita</taxon>
        <taxon>Ichneumonoidea</taxon>
        <taxon>Braconidae</taxon>
        <taxon>Aphidiinae</taxon>
        <taxon>Aphidius</taxon>
    </lineage>
</organism>
<evidence type="ECO:0000256" key="2">
    <source>
        <dbReference type="SAM" id="MobiDB-lite"/>
    </source>
</evidence>
<proteinExistence type="predicted"/>
<gene>
    <name evidence="4" type="ORF">HCN44_004987</name>
</gene>
<feature type="coiled-coil region" evidence="1">
    <location>
        <begin position="212"/>
        <end position="246"/>
    </location>
</feature>
<evidence type="ECO:0000313" key="5">
    <source>
        <dbReference type="Proteomes" id="UP000639338"/>
    </source>
</evidence>
<protein>
    <submittedName>
        <fullName evidence="4">Uncharacterized protein</fullName>
    </submittedName>
</protein>